<feature type="domain" description="C2H2-type" evidence="2">
    <location>
        <begin position="402"/>
        <end position="424"/>
    </location>
</feature>
<sequence length="687" mass="78089">MRPALPLPADVLLDIAELSTQHERPTLARVSKAFTRLYNPVIYRLNYVGSNAKKFVHSLANNPRLPPLVLKLIFDESRDTLVDVEEWSAVLPAMVNLHYIGIVPTIPLPRHVLPLLTFRLRGFGSTGDVVGPWAELVASQSELEELRLQADFFGVVPGPNQLPRLRLIQGRPADIARCAQHQLKQIWFYRGPPFGRRSLKAADLTLLARSPARLLDIRICARYFTRLLHAAPQMLTTLRHILLDEELDWSNFTIDPHAPVANSIKNFAVALTRAQFPRLESVLLICSRNTADHGSRRRLSRADGAYFLEAFKTYLPGPRFRSLRLFAFDGCVGFDEWGSSAQTTTYLGLPIETQFQHKCSHDYLHCTACLLNTATMPRRLPRPPDEMCSTCHMFSEFENYLCVTCPDHFCHTCVVRRHSSYPLHRIKLWDGFAYAEEIDASSLGLSLRLAHGVDGRCTVPIVERDVPVLTSDSGVLKIDIEFCGCDPLASRRLQLISVGLIPSDIANEPGAVELRLLFIQQDEEEERVERRREEHRARLKPRAQPRLVLPPLPPRRRRRQPPPDEPPPAPFTDEQQSMWEAGWTHLPAIARAWSAGELAEETLEDDVIPSFQEFLAWSAPPVPLRGLPGSSNFAENATAGYAQLLVRVERLRQADEQRRKAWELLTSPMWQEHEKTFTTDWYRVSPR</sequence>
<dbReference type="Pfam" id="PF18803">
    <property type="entry name" value="CxC2"/>
    <property type="match status" value="1"/>
</dbReference>
<evidence type="ECO:0000256" key="1">
    <source>
        <dbReference type="SAM" id="MobiDB-lite"/>
    </source>
</evidence>
<dbReference type="PROSITE" id="PS00028">
    <property type="entry name" value="ZINC_FINGER_C2H2_1"/>
    <property type="match status" value="1"/>
</dbReference>
<gene>
    <name evidence="3" type="ORF">B0H16DRAFT_1734832</name>
</gene>
<feature type="region of interest" description="Disordered" evidence="1">
    <location>
        <begin position="529"/>
        <end position="574"/>
    </location>
</feature>
<dbReference type="Proteomes" id="UP001215598">
    <property type="component" value="Unassembled WGS sequence"/>
</dbReference>
<keyword evidence="4" id="KW-1185">Reference proteome</keyword>
<comment type="caution">
    <text evidence="3">The sequence shown here is derived from an EMBL/GenBank/DDBJ whole genome shotgun (WGS) entry which is preliminary data.</text>
</comment>
<reference evidence="3" key="1">
    <citation type="submission" date="2023-03" db="EMBL/GenBank/DDBJ databases">
        <title>Massive genome expansion in bonnet fungi (Mycena s.s.) driven by repeated elements and novel gene families across ecological guilds.</title>
        <authorList>
            <consortium name="Lawrence Berkeley National Laboratory"/>
            <person name="Harder C.B."/>
            <person name="Miyauchi S."/>
            <person name="Viragh M."/>
            <person name="Kuo A."/>
            <person name="Thoen E."/>
            <person name="Andreopoulos B."/>
            <person name="Lu D."/>
            <person name="Skrede I."/>
            <person name="Drula E."/>
            <person name="Henrissat B."/>
            <person name="Morin E."/>
            <person name="Kohler A."/>
            <person name="Barry K."/>
            <person name="LaButti K."/>
            <person name="Morin E."/>
            <person name="Salamov A."/>
            <person name="Lipzen A."/>
            <person name="Mereny Z."/>
            <person name="Hegedus B."/>
            <person name="Baldrian P."/>
            <person name="Stursova M."/>
            <person name="Weitz H."/>
            <person name="Taylor A."/>
            <person name="Grigoriev I.V."/>
            <person name="Nagy L.G."/>
            <person name="Martin F."/>
            <person name="Kauserud H."/>
        </authorList>
    </citation>
    <scope>NUCLEOTIDE SEQUENCE</scope>
    <source>
        <strain evidence="3">CBHHK182m</strain>
    </source>
</reference>
<accession>A0AAD7HTM3</accession>
<name>A0AAD7HTM3_9AGAR</name>
<evidence type="ECO:0000313" key="3">
    <source>
        <dbReference type="EMBL" id="KAJ7728063.1"/>
    </source>
</evidence>
<evidence type="ECO:0000313" key="4">
    <source>
        <dbReference type="Proteomes" id="UP001215598"/>
    </source>
</evidence>
<dbReference type="InterPro" id="IPR041457">
    <property type="entry name" value="CxC2_KDZ-assoc"/>
</dbReference>
<organism evidence="3 4">
    <name type="scientific">Mycena metata</name>
    <dbReference type="NCBI Taxonomy" id="1033252"/>
    <lineage>
        <taxon>Eukaryota</taxon>
        <taxon>Fungi</taxon>
        <taxon>Dikarya</taxon>
        <taxon>Basidiomycota</taxon>
        <taxon>Agaricomycotina</taxon>
        <taxon>Agaricomycetes</taxon>
        <taxon>Agaricomycetidae</taxon>
        <taxon>Agaricales</taxon>
        <taxon>Marasmiineae</taxon>
        <taxon>Mycenaceae</taxon>
        <taxon>Mycena</taxon>
    </lineage>
</organism>
<dbReference type="InterPro" id="IPR013087">
    <property type="entry name" value="Znf_C2H2_type"/>
</dbReference>
<evidence type="ECO:0000259" key="2">
    <source>
        <dbReference type="PROSITE" id="PS00028"/>
    </source>
</evidence>
<dbReference type="EMBL" id="JARKIB010000175">
    <property type="protein sequence ID" value="KAJ7728063.1"/>
    <property type="molecule type" value="Genomic_DNA"/>
</dbReference>
<protein>
    <recommendedName>
        <fullName evidence="2">C2H2-type domain-containing protein</fullName>
    </recommendedName>
</protein>
<proteinExistence type="predicted"/>
<dbReference type="AlphaFoldDB" id="A0AAD7HTM3"/>